<dbReference type="EMBL" id="LR215050">
    <property type="protein sequence ID" value="VEU82163.1"/>
    <property type="molecule type" value="Genomic_DNA"/>
</dbReference>
<evidence type="ECO:0000256" key="1">
    <source>
        <dbReference type="ARBA" id="ARBA00005194"/>
    </source>
</evidence>
<dbReference type="Proteomes" id="UP000290909">
    <property type="component" value="Chromosome"/>
</dbReference>
<organism evidence="11 12">
    <name type="scientific">Acholeplasma hippikon</name>
    <dbReference type="NCBI Taxonomy" id="264636"/>
    <lineage>
        <taxon>Bacteria</taxon>
        <taxon>Bacillati</taxon>
        <taxon>Mycoplasmatota</taxon>
        <taxon>Mollicutes</taxon>
        <taxon>Acholeplasmatales</taxon>
        <taxon>Acholeplasmataceae</taxon>
        <taxon>Acholeplasma</taxon>
    </lineage>
</organism>
<feature type="domain" description="Ketoreductase" evidence="10">
    <location>
        <begin position="6"/>
        <end position="192"/>
    </location>
</feature>
<dbReference type="PRINTS" id="PR00081">
    <property type="entry name" value="GDHRDH"/>
</dbReference>
<dbReference type="NCBIfam" id="NF005559">
    <property type="entry name" value="PRK07231.1"/>
    <property type="match status" value="1"/>
</dbReference>
<reference evidence="11 12" key="1">
    <citation type="submission" date="2019-01" db="EMBL/GenBank/DDBJ databases">
        <authorList>
            <consortium name="Pathogen Informatics"/>
        </authorList>
    </citation>
    <scope>NUCLEOTIDE SEQUENCE [LARGE SCALE GENOMIC DNA]</scope>
    <source>
        <strain evidence="11 12">NCTC10172</strain>
    </source>
</reference>
<dbReference type="UniPathway" id="UPA00094"/>
<dbReference type="PRINTS" id="PR00080">
    <property type="entry name" value="SDRFAMILY"/>
</dbReference>
<dbReference type="InterPro" id="IPR020904">
    <property type="entry name" value="Sc_DH/Rdtase_CS"/>
</dbReference>
<comment type="catalytic activity">
    <reaction evidence="6 9">
        <text>a (3R)-hydroxyacyl-[ACP] + NADP(+) = a 3-oxoacyl-[ACP] + NADPH + H(+)</text>
        <dbReference type="Rhea" id="RHEA:17397"/>
        <dbReference type="Rhea" id="RHEA-COMP:9916"/>
        <dbReference type="Rhea" id="RHEA-COMP:9945"/>
        <dbReference type="ChEBI" id="CHEBI:15378"/>
        <dbReference type="ChEBI" id="CHEBI:57783"/>
        <dbReference type="ChEBI" id="CHEBI:58349"/>
        <dbReference type="ChEBI" id="CHEBI:78776"/>
        <dbReference type="ChEBI" id="CHEBI:78827"/>
        <dbReference type="EC" id="1.1.1.100"/>
    </reaction>
</comment>
<dbReference type="NCBIfam" id="NF009466">
    <property type="entry name" value="PRK12826.1-2"/>
    <property type="match status" value="1"/>
</dbReference>
<dbReference type="InterPro" id="IPR036291">
    <property type="entry name" value="NAD(P)-bd_dom_sf"/>
</dbReference>
<evidence type="ECO:0000256" key="5">
    <source>
        <dbReference type="ARBA" id="ARBA00023002"/>
    </source>
</evidence>
<evidence type="ECO:0000313" key="12">
    <source>
        <dbReference type="Proteomes" id="UP000290909"/>
    </source>
</evidence>
<protein>
    <recommendedName>
        <fullName evidence="3 9">3-oxoacyl-[acyl-carrier-protein] reductase</fullName>
        <ecNumber evidence="3 9">1.1.1.100</ecNumber>
    </recommendedName>
</protein>
<dbReference type="PROSITE" id="PS00061">
    <property type="entry name" value="ADH_SHORT"/>
    <property type="match status" value="1"/>
</dbReference>
<dbReference type="CDD" id="cd05333">
    <property type="entry name" value="BKR_SDR_c"/>
    <property type="match status" value="1"/>
</dbReference>
<dbReference type="GO" id="GO:0004316">
    <property type="term" value="F:3-oxoacyl-[acyl-carrier-protein] reductase (NADPH) activity"/>
    <property type="evidence" value="ECO:0007669"/>
    <property type="project" value="UniProtKB-UniRule"/>
</dbReference>
<feature type="binding site" evidence="8">
    <location>
        <position position="91"/>
    </location>
    <ligand>
        <name>NADP(+)</name>
        <dbReference type="ChEBI" id="CHEBI:58349"/>
    </ligand>
</feature>
<dbReference type="PANTHER" id="PTHR42879:SF2">
    <property type="entry name" value="3-OXOACYL-[ACYL-CARRIER-PROTEIN] REDUCTASE FABG"/>
    <property type="match status" value="1"/>
</dbReference>
<feature type="binding site" evidence="8">
    <location>
        <begin position="156"/>
        <end position="160"/>
    </location>
    <ligand>
        <name>NADP(+)</name>
        <dbReference type="ChEBI" id="CHEBI:58349"/>
    </ligand>
</feature>
<dbReference type="FunFam" id="3.40.50.720:FF:000115">
    <property type="entry name" value="3-oxoacyl-[acyl-carrier-protein] reductase FabG"/>
    <property type="match status" value="1"/>
</dbReference>
<comment type="similarity">
    <text evidence="2 9">Belongs to the short-chain dehydrogenases/reductases (SDR) family.</text>
</comment>
<keyword evidence="9" id="KW-0275">Fatty acid biosynthesis</keyword>
<dbReference type="AlphaFoldDB" id="A0A449BIC2"/>
<dbReference type="InterPro" id="IPR011284">
    <property type="entry name" value="3oxo_ACP_reduc"/>
</dbReference>
<dbReference type="PANTHER" id="PTHR42879">
    <property type="entry name" value="3-OXOACYL-(ACYL-CARRIER-PROTEIN) REDUCTASE"/>
    <property type="match status" value="1"/>
</dbReference>
<dbReference type="InterPro" id="IPR050259">
    <property type="entry name" value="SDR"/>
</dbReference>
<evidence type="ECO:0000256" key="7">
    <source>
        <dbReference type="PIRSR" id="PIRSR611284-1"/>
    </source>
</evidence>
<sequence>MILKDKVALVTGSSTGIGKAIATKLASMGANVVINYFVGPEEAERVAEEIRKTYGVKAVALHADVSSFESSQKLIEDTIKVLGGLNIVVNNAGITDDGLILRMTENQFDRVINTNLKGVFNICKHSARVLLKSDYGRIINIASVIGEYGNVGQVNYGAAKAGVIGITKTLAKEFASRKVTVNAVAPGFIETAMTAKLPEEIRNEMLKHIAMGSYGRPEDIANVVAFLASPDASYVTGVVIDVDGGLTI</sequence>
<feature type="binding site" evidence="8">
    <location>
        <position position="189"/>
    </location>
    <ligand>
        <name>NADP(+)</name>
        <dbReference type="ChEBI" id="CHEBI:58349"/>
    </ligand>
</feature>
<dbReference type="SUPFAM" id="SSF51735">
    <property type="entry name" value="NAD(P)-binding Rossmann-fold domains"/>
    <property type="match status" value="1"/>
</dbReference>
<keyword evidence="5 9" id="KW-0560">Oxidoreductase</keyword>
<dbReference type="EC" id="1.1.1.100" evidence="3 9"/>
<comment type="subunit">
    <text evidence="9">Homotetramer.</text>
</comment>
<dbReference type="NCBIfam" id="TIGR01830">
    <property type="entry name" value="3oxo_ACP_reduc"/>
    <property type="match status" value="1"/>
</dbReference>
<proteinExistence type="inferred from homology"/>
<feature type="active site" description="Proton acceptor" evidence="7">
    <location>
        <position position="156"/>
    </location>
</feature>
<comment type="pathway">
    <text evidence="1 9">Lipid metabolism; fatty acid biosynthesis.</text>
</comment>
<dbReference type="SMART" id="SM00822">
    <property type="entry name" value="PKS_KR"/>
    <property type="match status" value="1"/>
</dbReference>
<keyword evidence="4 8" id="KW-0521">NADP</keyword>
<dbReference type="Pfam" id="PF13561">
    <property type="entry name" value="adh_short_C2"/>
    <property type="match status" value="1"/>
</dbReference>
<dbReference type="STRING" id="1408416.GCA_000702765_00725"/>
<accession>A0A449BIC2</accession>
<dbReference type="GO" id="GO:0006633">
    <property type="term" value="P:fatty acid biosynthetic process"/>
    <property type="evidence" value="ECO:0007669"/>
    <property type="project" value="UniProtKB-UniPathway"/>
</dbReference>
<evidence type="ECO:0000256" key="4">
    <source>
        <dbReference type="ARBA" id="ARBA00022857"/>
    </source>
</evidence>
<evidence type="ECO:0000259" key="10">
    <source>
        <dbReference type="SMART" id="SM00822"/>
    </source>
</evidence>
<keyword evidence="9" id="KW-0443">Lipid metabolism</keyword>
<evidence type="ECO:0000256" key="9">
    <source>
        <dbReference type="RuleBase" id="RU366074"/>
    </source>
</evidence>
<evidence type="ECO:0000256" key="8">
    <source>
        <dbReference type="PIRSR" id="PIRSR611284-2"/>
    </source>
</evidence>
<dbReference type="GO" id="GO:0051287">
    <property type="term" value="F:NAD binding"/>
    <property type="evidence" value="ECO:0007669"/>
    <property type="project" value="UniProtKB-UniRule"/>
</dbReference>
<comment type="function">
    <text evidence="9">Catalyzes the NADPH-dependent reduction of beta-ketoacyl-ACP substrates to beta-hydroxyacyl-ACP products, the first reductive step in the elongation cycle of fatty acid biosynthesis.</text>
</comment>
<dbReference type="InterPro" id="IPR002347">
    <property type="entry name" value="SDR_fam"/>
</dbReference>
<evidence type="ECO:0000256" key="2">
    <source>
        <dbReference type="ARBA" id="ARBA00006484"/>
    </source>
</evidence>
<keyword evidence="12" id="KW-1185">Reference proteome</keyword>
<dbReference type="Gene3D" id="3.40.50.720">
    <property type="entry name" value="NAD(P)-binding Rossmann-like Domain"/>
    <property type="match status" value="1"/>
</dbReference>
<dbReference type="KEGG" id="ahk:NCTC10172_00170"/>
<evidence type="ECO:0000256" key="6">
    <source>
        <dbReference type="ARBA" id="ARBA00048508"/>
    </source>
</evidence>
<gene>
    <name evidence="11" type="primary">fabG_1</name>
    <name evidence="11" type="ORF">NCTC10172_00170</name>
</gene>
<keyword evidence="9" id="KW-0444">Lipid biosynthesis</keyword>
<evidence type="ECO:0000313" key="11">
    <source>
        <dbReference type="EMBL" id="VEU82163.1"/>
    </source>
</evidence>
<dbReference type="InterPro" id="IPR057326">
    <property type="entry name" value="KR_dom"/>
</dbReference>
<keyword evidence="9" id="KW-0276">Fatty acid metabolism</keyword>
<name>A0A449BIC2_9MOLU</name>
<evidence type="ECO:0000256" key="3">
    <source>
        <dbReference type="ARBA" id="ARBA00012948"/>
    </source>
</evidence>